<name>A0ABU1N5U1_9CAUL</name>
<evidence type="ECO:0000313" key="2">
    <source>
        <dbReference type="Proteomes" id="UP001262754"/>
    </source>
</evidence>
<keyword evidence="2" id="KW-1185">Reference proteome</keyword>
<protein>
    <submittedName>
        <fullName evidence="1">Uncharacterized protein</fullName>
    </submittedName>
</protein>
<dbReference type="RefSeq" id="WP_310034757.1">
    <property type="nucleotide sequence ID" value="NZ_JAVDRL010000014.1"/>
</dbReference>
<dbReference type="Proteomes" id="UP001262754">
    <property type="component" value="Unassembled WGS sequence"/>
</dbReference>
<proteinExistence type="predicted"/>
<evidence type="ECO:0000313" key="1">
    <source>
        <dbReference type="EMBL" id="MDR6533798.1"/>
    </source>
</evidence>
<reference evidence="1 2" key="1">
    <citation type="submission" date="2023-07" db="EMBL/GenBank/DDBJ databases">
        <title>Sorghum-associated microbial communities from plants grown in Nebraska, USA.</title>
        <authorList>
            <person name="Schachtman D."/>
        </authorList>
    </citation>
    <scope>NUCLEOTIDE SEQUENCE [LARGE SCALE GENOMIC DNA]</scope>
    <source>
        <strain evidence="1 2">DS2154</strain>
    </source>
</reference>
<dbReference type="EMBL" id="JAVDRL010000014">
    <property type="protein sequence ID" value="MDR6533798.1"/>
    <property type="molecule type" value="Genomic_DNA"/>
</dbReference>
<accession>A0ABU1N5U1</accession>
<gene>
    <name evidence="1" type="ORF">J2800_004568</name>
</gene>
<sequence>MVPQCFAPILRIGRLLLRNVLVSPRPVSLQRGEIQAGAILSLDVFANQDLYLDGREKGP</sequence>
<organism evidence="1 2">
    <name type="scientific">Caulobacter rhizosphaerae</name>
    <dbReference type="NCBI Taxonomy" id="2010972"/>
    <lineage>
        <taxon>Bacteria</taxon>
        <taxon>Pseudomonadati</taxon>
        <taxon>Pseudomonadota</taxon>
        <taxon>Alphaproteobacteria</taxon>
        <taxon>Caulobacterales</taxon>
        <taxon>Caulobacteraceae</taxon>
        <taxon>Caulobacter</taxon>
    </lineage>
</organism>
<comment type="caution">
    <text evidence="1">The sequence shown here is derived from an EMBL/GenBank/DDBJ whole genome shotgun (WGS) entry which is preliminary data.</text>
</comment>